<evidence type="ECO:0000313" key="2">
    <source>
        <dbReference type="EMBL" id="GMI33742.1"/>
    </source>
</evidence>
<dbReference type="Proteomes" id="UP001165082">
    <property type="component" value="Unassembled WGS sequence"/>
</dbReference>
<dbReference type="AlphaFoldDB" id="A0A9W7G5E1"/>
<organism evidence="2 3">
    <name type="scientific">Triparma retinervis</name>
    <dbReference type="NCBI Taxonomy" id="2557542"/>
    <lineage>
        <taxon>Eukaryota</taxon>
        <taxon>Sar</taxon>
        <taxon>Stramenopiles</taxon>
        <taxon>Ochrophyta</taxon>
        <taxon>Bolidophyceae</taxon>
        <taxon>Parmales</taxon>
        <taxon>Triparmaceae</taxon>
        <taxon>Triparma</taxon>
    </lineage>
</organism>
<evidence type="ECO:0008006" key="4">
    <source>
        <dbReference type="Google" id="ProtNLM"/>
    </source>
</evidence>
<keyword evidence="1" id="KW-0732">Signal</keyword>
<keyword evidence="3" id="KW-1185">Reference proteome</keyword>
<comment type="caution">
    <text evidence="2">The sequence shown here is derived from an EMBL/GenBank/DDBJ whole genome shotgun (WGS) entry which is preliminary data.</text>
</comment>
<evidence type="ECO:0000313" key="3">
    <source>
        <dbReference type="Proteomes" id="UP001165082"/>
    </source>
</evidence>
<feature type="signal peptide" evidence="1">
    <location>
        <begin position="1"/>
        <end position="20"/>
    </location>
</feature>
<feature type="chain" id="PRO_5040999712" description="SAM domain-containing protein" evidence="1">
    <location>
        <begin position="21"/>
        <end position="170"/>
    </location>
</feature>
<accession>A0A9W7G5E1</accession>
<proteinExistence type="predicted"/>
<dbReference type="EMBL" id="BRXZ01007761">
    <property type="protein sequence ID" value="GMI33742.1"/>
    <property type="molecule type" value="Genomic_DNA"/>
</dbReference>
<gene>
    <name evidence="2" type="ORF">TrRE_jg11690</name>
</gene>
<evidence type="ECO:0000256" key="1">
    <source>
        <dbReference type="SAM" id="SignalP"/>
    </source>
</evidence>
<sequence>MSSPTLVPCMFAALLVLASAQIMKDPSVIPTAICLLMVDAFRPWALADKKKATVDKYRSETTEGSTEEGVAMVADSRSKMSSKECEETKSNLVALGLPFVEELLVLDGLTWNTLVSLLKETGSHALLDSMLGGVGVEKAGHRAAIILRIQKSVANEKIHKVRAWATDGDT</sequence>
<protein>
    <recommendedName>
        <fullName evidence="4">SAM domain-containing protein</fullName>
    </recommendedName>
</protein>
<reference evidence="2" key="1">
    <citation type="submission" date="2022-07" db="EMBL/GenBank/DDBJ databases">
        <title>Genome analysis of Parmales, a sister group of diatoms, reveals the evolutionary specialization of diatoms from phago-mixotrophs to photoautotrophs.</title>
        <authorList>
            <person name="Ban H."/>
            <person name="Sato S."/>
            <person name="Yoshikawa S."/>
            <person name="Kazumasa Y."/>
            <person name="Nakamura Y."/>
            <person name="Ichinomiya M."/>
            <person name="Saitoh K."/>
            <person name="Sato N."/>
            <person name="Blanc-Mathieu R."/>
            <person name="Endo H."/>
            <person name="Kuwata A."/>
            <person name="Ogata H."/>
        </authorList>
    </citation>
    <scope>NUCLEOTIDE SEQUENCE</scope>
</reference>
<name>A0A9W7G5E1_9STRA</name>